<sequence length="358" mass="41895">MLKFSEDRPLIVQFASDDPSIFASAAELVYLLADIVRQTRARIPDPAFMQFQISLKIRCAKFYMNLCLFSKTIVKFHNLIVNITSQNNSNKMSHQKLHIRHCILYDFQKGKNAAEACKSIFPVLTEDVLSHSTCKYWFEQTRKELTEQLVVDKAIVSRRLHEMGKIRKLGKWVSHELSENSIGRRLNSCIPLIARKQQKRPFTGQGSRNIILLHDNARPHVARSIQQTIFNLVWEVLPHAANSPDLAPSDYHLFRLMQNCLAEQRFRNVAEVRKWIDDFIKARKTISMIELHFVYYGNKMKIVKKRLKFLQPPNKCLFRQISSAIPQWFICYKGFGLDKYFYYYCLSLSTSSFDDILF</sequence>
<dbReference type="WBParaSite" id="Hba_09555">
    <property type="protein sequence ID" value="Hba_09555"/>
    <property type="gene ID" value="Hba_09555"/>
</dbReference>
<proteinExistence type="predicted"/>
<feature type="domain" description="Mos1 transposase HTH" evidence="1">
    <location>
        <begin position="96"/>
        <end position="140"/>
    </location>
</feature>
<dbReference type="Gene3D" id="1.10.10.1450">
    <property type="match status" value="1"/>
</dbReference>
<dbReference type="AlphaFoldDB" id="A0A1I7WWM0"/>
<name>A0A1I7WWM0_HETBA</name>
<dbReference type="InterPro" id="IPR036397">
    <property type="entry name" value="RNaseH_sf"/>
</dbReference>
<dbReference type="PANTHER" id="PTHR46060">
    <property type="entry name" value="MARINER MOS1 TRANSPOSASE-LIKE PROTEIN"/>
    <property type="match status" value="1"/>
</dbReference>
<evidence type="ECO:0000313" key="3">
    <source>
        <dbReference type="WBParaSite" id="Hba_09555"/>
    </source>
</evidence>
<dbReference type="Pfam" id="PF17906">
    <property type="entry name" value="HTH_48"/>
    <property type="match status" value="1"/>
</dbReference>
<dbReference type="InterPro" id="IPR052709">
    <property type="entry name" value="Transposase-MT_Hybrid"/>
</dbReference>
<dbReference type="Gene3D" id="1.10.10.10">
    <property type="entry name" value="Winged helix-like DNA-binding domain superfamily/Winged helix DNA-binding domain"/>
    <property type="match status" value="1"/>
</dbReference>
<evidence type="ECO:0000313" key="2">
    <source>
        <dbReference type="Proteomes" id="UP000095283"/>
    </source>
</evidence>
<reference evidence="3" key="1">
    <citation type="submission" date="2016-11" db="UniProtKB">
        <authorList>
            <consortium name="WormBaseParasite"/>
        </authorList>
    </citation>
    <scope>IDENTIFICATION</scope>
</reference>
<keyword evidence="2" id="KW-1185">Reference proteome</keyword>
<accession>A0A1I7WWM0</accession>
<protein>
    <submittedName>
        <fullName evidence="3">HTH_48 domain-containing protein</fullName>
    </submittedName>
</protein>
<dbReference type="InterPro" id="IPR041426">
    <property type="entry name" value="Mos1_HTH"/>
</dbReference>
<organism evidence="2 3">
    <name type="scientific">Heterorhabditis bacteriophora</name>
    <name type="common">Entomopathogenic nematode worm</name>
    <dbReference type="NCBI Taxonomy" id="37862"/>
    <lineage>
        <taxon>Eukaryota</taxon>
        <taxon>Metazoa</taxon>
        <taxon>Ecdysozoa</taxon>
        <taxon>Nematoda</taxon>
        <taxon>Chromadorea</taxon>
        <taxon>Rhabditida</taxon>
        <taxon>Rhabditina</taxon>
        <taxon>Rhabditomorpha</taxon>
        <taxon>Strongyloidea</taxon>
        <taxon>Heterorhabditidae</taxon>
        <taxon>Heterorhabditis</taxon>
    </lineage>
</organism>
<dbReference type="InterPro" id="IPR036388">
    <property type="entry name" value="WH-like_DNA-bd_sf"/>
</dbReference>
<dbReference type="PANTHER" id="PTHR46060:SF1">
    <property type="entry name" value="MARINER MOS1 TRANSPOSASE-LIKE PROTEIN"/>
    <property type="match status" value="1"/>
</dbReference>
<dbReference type="Proteomes" id="UP000095283">
    <property type="component" value="Unplaced"/>
</dbReference>
<dbReference type="Gene3D" id="3.30.420.10">
    <property type="entry name" value="Ribonuclease H-like superfamily/Ribonuclease H"/>
    <property type="match status" value="1"/>
</dbReference>
<dbReference type="GO" id="GO:0003676">
    <property type="term" value="F:nucleic acid binding"/>
    <property type="evidence" value="ECO:0007669"/>
    <property type="project" value="InterPro"/>
</dbReference>
<evidence type="ECO:0000259" key="1">
    <source>
        <dbReference type="Pfam" id="PF17906"/>
    </source>
</evidence>